<feature type="compositionally biased region" description="Basic residues" evidence="7">
    <location>
        <begin position="541"/>
        <end position="550"/>
    </location>
</feature>
<dbReference type="Proteomes" id="UP001164286">
    <property type="component" value="Unassembled WGS sequence"/>
</dbReference>
<comment type="function">
    <text evidence="6">Required for 60S ribosomal subunit synthesis.</text>
</comment>
<dbReference type="InterPro" id="IPR002687">
    <property type="entry name" value="Nop_dom"/>
</dbReference>
<evidence type="ECO:0000256" key="1">
    <source>
        <dbReference type="ARBA" id="ARBA00004604"/>
    </source>
</evidence>
<dbReference type="InterPro" id="IPR012976">
    <property type="entry name" value="NOSIC"/>
</dbReference>
<dbReference type="GO" id="GO:0030515">
    <property type="term" value="F:snoRNA binding"/>
    <property type="evidence" value="ECO:0007669"/>
    <property type="project" value="InterPro"/>
</dbReference>
<evidence type="ECO:0000313" key="9">
    <source>
        <dbReference type="EMBL" id="KAI9637496.1"/>
    </source>
</evidence>
<keyword evidence="9" id="KW-0687">Ribonucleoprotein</keyword>
<keyword evidence="10" id="KW-1185">Reference proteome</keyword>
<reference evidence="9" key="1">
    <citation type="journal article" date="2022" name="G3 (Bethesda)">
        <title>High quality genome of the basidiomycete yeast Dioszegia hungarica PDD-24b-2 isolated from cloud water.</title>
        <authorList>
            <person name="Jarrige D."/>
            <person name="Haridas S."/>
            <person name="Bleykasten-Grosshans C."/>
            <person name="Joly M."/>
            <person name="Nadalig T."/>
            <person name="Sancelme M."/>
            <person name="Vuilleumier S."/>
            <person name="Grigoriev I.V."/>
            <person name="Amato P."/>
            <person name="Bringel F."/>
        </authorList>
    </citation>
    <scope>NUCLEOTIDE SEQUENCE</scope>
    <source>
        <strain evidence="9">PDD-24b-2</strain>
    </source>
</reference>
<dbReference type="GO" id="GO:0032040">
    <property type="term" value="C:small-subunit processome"/>
    <property type="evidence" value="ECO:0007669"/>
    <property type="project" value="InterPro"/>
</dbReference>
<keyword evidence="3" id="KW-0690">Ribosome biogenesis</keyword>
<evidence type="ECO:0000256" key="2">
    <source>
        <dbReference type="ARBA" id="ARBA00009211"/>
    </source>
</evidence>
<keyword evidence="4" id="KW-0539">Nucleus</keyword>
<dbReference type="GO" id="GO:0031428">
    <property type="term" value="C:box C/D methylation guide snoRNP complex"/>
    <property type="evidence" value="ECO:0007669"/>
    <property type="project" value="InterPro"/>
</dbReference>
<organism evidence="9 10">
    <name type="scientific">Dioszegia hungarica</name>
    <dbReference type="NCBI Taxonomy" id="4972"/>
    <lineage>
        <taxon>Eukaryota</taxon>
        <taxon>Fungi</taxon>
        <taxon>Dikarya</taxon>
        <taxon>Basidiomycota</taxon>
        <taxon>Agaricomycotina</taxon>
        <taxon>Tremellomycetes</taxon>
        <taxon>Tremellales</taxon>
        <taxon>Bulleribasidiaceae</taxon>
        <taxon>Dioszegia</taxon>
    </lineage>
</organism>
<evidence type="ECO:0000313" key="10">
    <source>
        <dbReference type="Proteomes" id="UP001164286"/>
    </source>
</evidence>
<dbReference type="Gene3D" id="1.10.246.90">
    <property type="entry name" value="Nop domain"/>
    <property type="match status" value="1"/>
</dbReference>
<evidence type="ECO:0000256" key="6">
    <source>
        <dbReference type="ARBA" id="ARBA00056216"/>
    </source>
</evidence>
<feature type="domain" description="Nop" evidence="8">
    <location>
        <begin position="308"/>
        <end position="426"/>
    </location>
</feature>
<feature type="compositionally biased region" description="Basic residues" evidence="7">
    <location>
        <begin position="572"/>
        <end position="582"/>
    </location>
</feature>
<evidence type="ECO:0000256" key="3">
    <source>
        <dbReference type="ARBA" id="ARBA00022517"/>
    </source>
</evidence>
<dbReference type="AlphaFoldDB" id="A0AA38HEC4"/>
<dbReference type="FunFam" id="1.10.246.90:FF:000001">
    <property type="entry name" value="Nucleolar protein 56"/>
    <property type="match status" value="1"/>
</dbReference>
<comment type="subcellular location">
    <subcellularLocation>
        <location evidence="1">Nucleus</location>
        <location evidence="1">Nucleolus</location>
    </subcellularLocation>
</comment>
<dbReference type="SUPFAM" id="SSF89124">
    <property type="entry name" value="Nop domain"/>
    <property type="match status" value="1"/>
</dbReference>
<dbReference type="EMBL" id="JAKWFO010000004">
    <property type="protein sequence ID" value="KAI9637496.1"/>
    <property type="molecule type" value="Genomic_DNA"/>
</dbReference>
<name>A0AA38HEC4_9TREE</name>
<dbReference type="InterPro" id="IPR045056">
    <property type="entry name" value="Nop56/Nop58"/>
</dbReference>
<sequence>MSGSLTHFLFETASGYALFSVSQQEEIAAKSRALQDAVTDYSAFSRMVQLASFIPFTSAAQALENANDVSEGILNPHLRSLLNLIIPGAGTGKAGKSNKEASAVILGVAERGLAGAIQGEMGIACDTGERALELIRGARLHQEKILSKEGMQKGDVAIAQLGLGHSYSRSKVKFNVNRSDNMIIQAISLSDQLDKDLNTFSMRCREWYGWHFPEMYKLVPDSHQYAQLAVLIGDRTTLTDDSLPDIQAILDDDSMRARNVLDASRASMGSDIGEIDLINISNFAERVVRLAEYRKSLRRYLVEKMNVVAPNLAALIGETIAARLISHAGSLTNLAKYPASTVQILGAEKALFRALKTKGNTPKYGLIFHSGFIGRAGAKHKGRISRFLANKCSIACRIDCFSDVPTKKFGEALRAQVEERLAFFETGAPVSKNADAIQKALTAIAADLDAEDDDDDEDGDVKPEDIEMAVSQVEADKKAAVSAPMDPELAAMAGLVSTPTKPTKVKKEKKDKKRKSEAMEVDAPATPAVAAEAGETEEERKRRKKEKKEKKAAEAAAAAASGGAPAGGEKEKKKKRKSEVAA</sequence>
<evidence type="ECO:0000256" key="4">
    <source>
        <dbReference type="ARBA" id="ARBA00023242"/>
    </source>
</evidence>
<comment type="caution">
    <text evidence="9">The sequence shown here is derived from an EMBL/GenBank/DDBJ whole genome shotgun (WGS) entry which is preliminary data.</text>
</comment>
<dbReference type="Gene3D" id="1.10.287.4070">
    <property type="match status" value="1"/>
</dbReference>
<dbReference type="InterPro" id="IPR036070">
    <property type="entry name" value="Nop_dom_sf"/>
</dbReference>
<dbReference type="PANTHER" id="PTHR10894">
    <property type="entry name" value="NUCLEOLAR PROTEIN 5 NUCLEOLAR PROTEIN NOP5 NOP58"/>
    <property type="match status" value="1"/>
</dbReference>
<dbReference type="PANTHER" id="PTHR10894:SF0">
    <property type="entry name" value="NUCLEOLAR PROTEIN 56"/>
    <property type="match status" value="1"/>
</dbReference>
<evidence type="ECO:0000256" key="5">
    <source>
        <dbReference type="ARBA" id="ARBA00040742"/>
    </source>
</evidence>
<feature type="compositionally biased region" description="Low complexity" evidence="7">
    <location>
        <begin position="554"/>
        <end position="563"/>
    </location>
</feature>
<dbReference type="Pfam" id="PF08156">
    <property type="entry name" value="NOP5NT"/>
    <property type="match status" value="1"/>
</dbReference>
<dbReference type="PROSITE" id="PS51358">
    <property type="entry name" value="NOP"/>
    <property type="match status" value="1"/>
</dbReference>
<dbReference type="SMART" id="SM00931">
    <property type="entry name" value="NOSIC"/>
    <property type="match status" value="1"/>
</dbReference>
<dbReference type="Pfam" id="PF01798">
    <property type="entry name" value="Nop"/>
    <property type="match status" value="1"/>
</dbReference>
<accession>A0AA38HEC4</accession>
<feature type="region of interest" description="Disordered" evidence="7">
    <location>
        <begin position="492"/>
        <end position="582"/>
    </location>
</feature>
<feature type="compositionally biased region" description="Low complexity" evidence="7">
    <location>
        <begin position="523"/>
        <end position="533"/>
    </location>
</feature>
<comment type="similarity">
    <text evidence="2">Belongs to the NOP5/NOP56 family.</text>
</comment>
<dbReference type="InterPro" id="IPR012974">
    <property type="entry name" value="NOP58/56_N"/>
</dbReference>
<feature type="compositionally biased region" description="Basic residues" evidence="7">
    <location>
        <begin position="503"/>
        <end position="515"/>
    </location>
</feature>
<dbReference type="InterPro" id="IPR042239">
    <property type="entry name" value="Nop_C"/>
</dbReference>
<gene>
    <name evidence="9" type="ORF">MKK02DRAFT_43422</name>
</gene>
<evidence type="ECO:0000256" key="7">
    <source>
        <dbReference type="SAM" id="MobiDB-lite"/>
    </source>
</evidence>
<dbReference type="RefSeq" id="XP_052947273.1">
    <property type="nucleotide sequence ID" value="XM_053092412.1"/>
</dbReference>
<dbReference type="GO" id="GO:0042254">
    <property type="term" value="P:ribosome biogenesis"/>
    <property type="evidence" value="ECO:0007669"/>
    <property type="project" value="UniProtKB-KW"/>
</dbReference>
<dbReference type="FunFam" id="1.10.287.4070:FF:000002">
    <property type="entry name" value="Nucleolar protein 56"/>
    <property type="match status" value="1"/>
</dbReference>
<evidence type="ECO:0000259" key="8">
    <source>
        <dbReference type="PROSITE" id="PS51358"/>
    </source>
</evidence>
<dbReference type="GeneID" id="77731617"/>
<protein>
    <recommendedName>
        <fullName evidence="5">Nucleolar protein 56</fullName>
    </recommendedName>
</protein>
<proteinExistence type="inferred from homology"/>